<dbReference type="InterPro" id="IPR050256">
    <property type="entry name" value="Glycosyltransferase_2"/>
</dbReference>
<dbReference type="PANTHER" id="PTHR48090:SF7">
    <property type="entry name" value="RFBJ PROTEIN"/>
    <property type="match status" value="1"/>
</dbReference>
<comment type="caution">
    <text evidence="2">The sequence shown here is derived from an EMBL/GenBank/DDBJ whole genome shotgun (WGS) entry which is preliminary data.</text>
</comment>
<sequence length="230" mass="26503">MEKYELTILLPCLNEEKNLPNCLKKALKFLTENNIKGEILLADNGSSDASKKIAKSLNVRVIDVKEKGYGNALREGIKKSNGKYIIMADSDDSYDLSNIFEFYEALKEGYDFVIGNRFKGKLEKGSMPFLNKYVGNPILSYIPKKIFKTPNYDYHCGLRGGSKQKLINLNLESEGMELASEMLIKAFLKKYKIKEINISYYKSKYSRKSHLKPFRDSIRHLKKIFELKKL</sequence>
<dbReference type="Pfam" id="PF00535">
    <property type="entry name" value="Glycos_transf_2"/>
    <property type="match status" value="1"/>
</dbReference>
<reference evidence="2" key="1">
    <citation type="submission" date="2020-10" db="EMBL/GenBank/DDBJ databases">
        <authorList>
            <person name="Gilroy R."/>
        </authorList>
    </citation>
    <scope>NUCLEOTIDE SEQUENCE</scope>
    <source>
        <strain evidence="2">CHK147-3167</strain>
    </source>
</reference>
<dbReference type="CDD" id="cd04179">
    <property type="entry name" value="DPM_DPG-synthase_like"/>
    <property type="match status" value="1"/>
</dbReference>
<feature type="domain" description="Glycosyltransferase 2-like" evidence="1">
    <location>
        <begin position="7"/>
        <end position="166"/>
    </location>
</feature>
<protein>
    <submittedName>
        <fullName evidence="2">Glycosyltransferase family 2 protein</fullName>
    </submittedName>
</protein>
<dbReference type="Gene3D" id="3.90.550.10">
    <property type="entry name" value="Spore Coat Polysaccharide Biosynthesis Protein SpsA, Chain A"/>
    <property type="match status" value="1"/>
</dbReference>
<accession>A0A9D0ZSQ1</accession>
<dbReference type="Proteomes" id="UP000886786">
    <property type="component" value="Unassembled WGS sequence"/>
</dbReference>
<name>A0A9D0ZSQ1_9FIRM</name>
<organism evidence="2 3">
    <name type="scientific">Candidatus Coprosoma intestinipullorum</name>
    <dbReference type="NCBI Taxonomy" id="2840752"/>
    <lineage>
        <taxon>Bacteria</taxon>
        <taxon>Bacillati</taxon>
        <taxon>Bacillota</taxon>
        <taxon>Bacillota incertae sedis</taxon>
        <taxon>Candidatus Coprosoma</taxon>
    </lineage>
</organism>
<proteinExistence type="predicted"/>
<gene>
    <name evidence="2" type="ORF">IAB27_07815</name>
</gene>
<dbReference type="InterPro" id="IPR029044">
    <property type="entry name" value="Nucleotide-diphossugar_trans"/>
</dbReference>
<dbReference type="SUPFAM" id="SSF53448">
    <property type="entry name" value="Nucleotide-diphospho-sugar transferases"/>
    <property type="match status" value="1"/>
</dbReference>
<evidence type="ECO:0000313" key="3">
    <source>
        <dbReference type="Proteomes" id="UP000886786"/>
    </source>
</evidence>
<evidence type="ECO:0000313" key="2">
    <source>
        <dbReference type="EMBL" id="HIQ91498.1"/>
    </source>
</evidence>
<dbReference type="AlphaFoldDB" id="A0A9D0ZSQ1"/>
<evidence type="ECO:0000259" key="1">
    <source>
        <dbReference type="Pfam" id="PF00535"/>
    </source>
</evidence>
<dbReference type="PANTHER" id="PTHR48090">
    <property type="entry name" value="UNDECAPRENYL-PHOSPHATE 4-DEOXY-4-FORMAMIDO-L-ARABINOSE TRANSFERASE-RELATED"/>
    <property type="match status" value="1"/>
</dbReference>
<dbReference type="InterPro" id="IPR001173">
    <property type="entry name" value="Glyco_trans_2-like"/>
</dbReference>
<reference evidence="2" key="2">
    <citation type="journal article" date="2021" name="PeerJ">
        <title>Extensive microbial diversity within the chicken gut microbiome revealed by metagenomics and culture.</title>
        <authorList>
            <person name="Gilroy R."/>
            <person name="Ravi A."/>
            <person name="Getino M."/>
            <person name="Pursley I."/>
            <person name="Horton D.L."/>
            <person name="Alikhan N.F."/>
            <person name="Baker D."/>
            <person name="Gharbi K."/>
            <person name="Hall N."/>
            <person name="Watson M."/>
            <person name="Adriaenssens E.M."/>
            <person name="Foster-Nyarko E."/>
            <person name="Jarju S."/>
            <person name="Secka A."/>
            <person name="Antonio M."/>
            <person name="Oren A."/>
            <person name="Chaudhuri R.R."/>
            <person name="La Ragione R."/>
            <person name="Hildebrand F."/>
            <person name="Pallen M.J."/>
        </authorList>
    </citation>
    <scope>NUCLEOTIDE SEQUENCE</scope>
    <source>
        <strain evidence="2">CHK147-3167</strain>
    </source>
</reference>
<dbReference type="EMBL" id="DVFV01000135">
    <property type="protein sequence ID" value="HIQ91498.1"/>
    <property type="molecule type" value="Genomic_DNA"/>
</dbReference>